<dbReference type="KEGG" id="bpro:PMF13cell1_02216"/>
<evidence type="ECO:0000313" key="2">
    <source>
        <dbReference type="Proteomes" id="UP000289794"/>
    </source>
</evidence>
<protein>
    <recommendedName>
        <fullName evidence="3">DUF4258 domain-containing protein</fullName>
    </recommendedName>
</protein>
<organism evidence="1 2">
    <name type="scientific">Blautia producta</name>
    <dbReference type="NCBI Taxonomy" id="33035"/>
    <lineage>
        <taxon>Bacteria</taxon>
        <taxon>Bacillati</taxon>
        <taxon>Bacillota</taxon>
        <taxon>Clostridia</taxon>
        <taxon>Lachnospirales</taxon>
        <taxon>Lachnospiraceae</taxon>
        <taxon>Blautia</taxon>
    </lineage>
</organism>
<dbReference type="EMBL" id="CP035945">
    <property type="protein sequence ID" value="QBE96669.1"/>
    <property type="molecule type" value="Genomic_DNA"/>
</dbReference>
<dbReference type="AlphaFoldDB" id="A0A4P6LX18"/>
<reference evidence="1 2" key="1">
    <citation type="submission" date="2019-01" db="EMBL/GenBank/DDBJ databases">
        <title>PMF-metabolizing Aryl O-demethylase.</title>
        <authorList>
            <person name="Kim M."/>
        </authorList>
    </citation>
    <scope>NUCLEOTIDE SEQUENCE [LARGE SCALE GENOMIC DNA]</scope>
    <source>
        <strain evidence="1 2">PMF1</strain>
    </source>
</reference>
<accession>A0A4P6LX18</accession>
<evidence type="ECO:0008006" key="3">
    <source>
        <dbReference type="Google" id="ProtNLM"/>
    </source>
</evidence>
<dbReference type="Pfam" id="PF14076">
    <property type="entry name" value="DUF4258"/>
    <property type="match status" value="1"/>
</dbReference>
<name>A0A4P6LX18_9FIRM</name>
<proteinExistence type="predicted"/>
<evidence type="ECO:0000313" key="1">
    <source>
        <dbReference type="EMBL" id="QBE96669.1"/>
    </source>
</evidence>
<sequence length="103" mass="12180">MEINLIKNLCVQRKIKWSTHVAMRIQERGISRKDVINCLERGEIIEDYPTDYPHPSCLVFGYTLDNRIIHVVVGCDEENLYIITVYYPSSNKFQEDMKTRKEN</sequence>
<dbReference type="RefSeq" id="WP_130180756.1">
    <property type="nucleotide sequence ID" value="NZ_CP035945.1"/>
</dbReference>
<dbReference type="Proteomes" id="UP000289794">
    <property type="component" value="Chromosome"/>
</dbReference>
<gene>
    <name evidence="1" type="ORF">PMF13cell1_02216</name>
</gene>
<dbReference type="InterPro" id="IPR025354">
    <property type="entry name" value="DUF4258"/>
</dbReference>